<dbReference type="SUPFAM" id="SSF51905">
    <property type="entry name" value="FAD/NAD(P)-binding domain"/>
    <property type="match status" value="1"/>
</dbReference>
<comment type="caution">
    <text evidence="9">The sequence shown here is derived from an EMBL/GenBank/DDBJ whole genome shotgun (WGS) entry which is preliminary data.</text>
</comment>
<dbReference type="RefSeq" id="WP_188595961.1">
    <property type="nucleotide sequence ID" value="NZ_BMNL01000001.1"/>
</dbReference>
<evidence type="ECO:0000256" key="1">
    <source>
        <dbReference type="ARBA" id="ARBA00022516"/>
    </source>
</evidence>
<evidence type="ECO:0000256" key="2">
    <source>
        <dbReference type="ARBA" id="ARBA00022630"/>
    </source>
</evidence>
<reference evidence="9" key="2">
    <citation type="submission" date="2020-09" db="EMBL/GenBank/DDBJ databases">
        <authorList>
            <person name="Sun Q."/>
            <person name="Ohkuma M."/>
        </authorList>
    </citation>
    <scope>NUCLEOTIDE SEQUENCE</scope>
    <source>
        <strain evidence="9">JCM 10088</strain>
    </source>
</reference>
<dbReference type="InterPro" id="IPR036188">
    <property type="entry name" value="FAD/NAD-bd_sf"/>
</dbReference>
<proteinExistence type="predicted"/>
<dbReference type="Proteomes" id="UP000610960">
    <property type="component" value="Unassembled WGS sequence"/>
</dbReference>
<reference evidence="9" key="1">
    <citation type="journal article" date="2014" name="Int. J. Syst. Evol. Microbiol.">
        <title>Complete genome sequence of Corynebacterium casei LMG S-19264T (=DSM 44701T), isolated from a smear-ripened cheese.</title>
        <authorList>
            <consortium name="US DOE Joint Genome Institute (JGI-PGF)"/>
            <person name="Walter F."/>
            <person name="Albersmeier A."/>
            <person name="Kalinowski J."/>
            <person name="Ruckert C."/>
        </authorList>
    </citation>
    <scope>NUCLEOTIDE SEQUENCE</scope>
    <source>
        <strain evidence="9">JCM 10088</strain>
    </source>
</reference>
<keyword evidence="7" id="KW-1208">Phospholipid metabolism</keyword>
<dbReference type="AlphaFoldDB" id="A0A830GUW3"/>
<evidence type="ECO:0000259" key="8">
    <source>
        <dbReference type="Pfam" id="PF22578"/>
    </source>
</evidence>
<dbReference type="OrthoDB" id="6062at2157"/>
<keyword evidence="4" id="KW-0560">Oxidoreductase</keyword>
<organism evidence="9 10">
    <name type="scientific">Thermocladium modestius</name>
    <dbReference type="NCBI Taxonomy" id="62609"/>
    <lineage>
        <taxon>Archaea</taxon>
        <taxon>Thermoproteota</taxon>
        <taxon>Thermoprotei</taxon>
        <taxon>Thermoproteales</taxon>
        <taxon>Thermoproteaceae</taxon>
        <taxon>Thermocladium</taxon>
    </lineage>
</organism>
<evidence type="ECO:0000256" key="3">
    <source>
        <dbReference type="ARBA" id="ARBA00022827"/>
    </source>
</evidence>
<name>A0A830GUW3_9CREN</name>
<evidence type="ECO:0000313" key="10">
    <source>
        <dbReference type="Proteomes" id="UP000610960"/>
    </source>
</evidence>
<keyword evidence="1" id="KW-0444">Lipid biosynthesis</keyword>
<evidence type="ECO:0000256" key="6">
    <source>
        <dbReference type="ARBA" id="ARBA00023209"/>
    </source>
</evidence>
<dbReference type="PANTHER" id="PTHR42685:SF18">
    <property type="entry name" value="DIGERANYLGERANYLGLYCEROPHOSPHOLIPID REDUCTASE"/>
    <property type="match status" value="1"/>
</dbReference>
<sequence length="394" mass="42215">MDLMIVGAGPGGSFTALEAVRKEFNVTLIDKKSARYGPIVCGELLPSKDLLANYLPSRINDLLAYTLDVVLSRDVIINRIKRLNVILGDVSIGSFPFDSLVIDKGAMIRHVIDAAEQGGAKVLFSTTVTGCVVDDPYVKCSVKGRDGESFMVADKAVGADAYPSTLSELAGASEMGPRDLIVATSQRAAGRFDDEEAMIIMDPRLAPGGYAWIFPRGDGTHNTGIGVRGDAAWGGGASVLDLHRRFIDKFGLRPLQRAVLSKTIPVGGLVRARGGAYLVGDAVGSVIPTNGAGINPAMITGKLVVDSMIQGIDYYSLLYSVFGSFMKRMVDYRKLADPILYDYEAVKRLLKFPKPLLRTALRDAVMGSSKASTSLMLGILSPLINSLVASQRKH</sequence>
<evidence type="ECO:0000256" key="7">
    <source>
        <dbReference type="ARBA" id="ARBA00023264"/>
    </source>
</evidence>
<gene>
    <name evidence="9" type="ORF">GCM10007981_06170</name>
</gene>
<dbReference type="PANTHER" id="PTHR42685">
    <property type="entry name" value="GERANYLGERANYL DIPHOSPHATE REDUCTASE"/>
    <property type="match status" value="1"/>
</dbReference>
<dbReference type="Pfam" id="PF22578">
    <property type="entry name" value="GGR_cat"/>
    <property type="match status" value="1"/>
</dbReference>
<keyword evidence="2" id="KW-0285">Flavoprotein</keyword>
<keyword evidence="10" id="KW-1185">Reference proteome</keyword>
<evidence type="ECO:0000313" key="9">
    <source>
        <dbReference type="EMBL" id="GGP20002.1"/>
    </source>
</evidence>
<keyword evidence="3" id="KW-0274">FAD</keyword>
<feature type="domain" description="Digeranylgeranylglycerophospholipid reductase catalytic" evidence="8">
    <location>
        <begin position="192"/>
        <end position="249"/>
    </location>
</feature>
<keyword evidence="5" id="KW-0443">Lipid metabolism</keyword>
<dbReference type="InterPro" id="IPR054715">
    <property type="entry name" value="GGR_cat"/>
</dbReference>
<dbReference type="GO" id="GO:0016491">
    <property type="term" value="F:oxidoreductase activity"/>
    <property type="evidence" value="ECO:0007669"/>
    <property type="project" value="UniProtKB-KW"/>
</dbReference>
<dbReference type="EMBL" id="BMNL01000001">
    <property type="protein sequence ID" value="GGP20002.1"/>
    <property type="molecule type" value="Genomic_DNA"/>
</dbReference>
<dbReference type="Gene3D" id="3.50.50.60">
    <property type="entry name" value="FAD/NAD(P)-binding domain"/>
    <property type="match status" value="1"/>
</dbReference>
<accession>A0A830GUW3</accession>
<dbReference type="InterPro" id="IPR050407">
    <property type="entry name" value="Geranylgeranyl_reductase"/>
</dbReference>
<dbReference type="GO" id="GO:0008654">
    <property type="term" value="P:phospholipid biosynthetic process"/>
    <property type="evidence" value="ECO:0007669"/>
    <property type="project" value="UniProtKB-KW"/>
</dbReference>
<keyword evidence="6" id="KW-0594">Phospholipid biosynthesis</keyword>
<evidence type="ECO:0000256" key="5">
    <source>
        <dbReference type="ARBA" id="ARBA00023098"/>
    </source>
</evidence>
<evidence type="ECO:0000256" key="4">
    <source>
        <dbReference type="ARBA" id="ARBA00023002"/>
    </source>
</evidence>
<dbReference type="PRINTS" id="PR00420">
    <property type="entry name" value="RNGMNOXGNASE"/>
</dbReference>
<protein>
    <submittedName>
        <fullName evidence="9">Bacteriochlorophyll synthase</fullName>
    </submittedName>
</protein>